<feature type="signal peptide" evidence="1">
    <location>
        <begin position="1"/>
        <end position="34"/>
    </location>
</feature>
<dbReference type="NCBIfam" id="TIGR04557">
    <property type="entry name" value="fuse_rel_SoxYZ"/>
    <property type="match status" value="1"/>
</dbReference>
<organism evidence="4 5">
    <name type="scientific">Denitrobaculum tricleocarpae</name>
    <dbReference type="NCBI Taxonomy" id="2591009"/>
    <lineage>
        <taxon>Bacteria</taxon>
        <taxon>Pseudomonadati</taxon>
        <taxon>Pseudomonadota</taxon>
        <taxon>Alphaproteobacteria</taxon>
        <taxon>Rhodospirillales</taxon>
        <taxon>Rhodospirillaceae</taxon>
        <taxon>Denitrobaculum</taxon>
    </lineage>
</organism>
<proteinExistence type="predicted"/>
<feature type="chain" id="PRO_5021878333" evidence="1">
    <location>
        <begin position="35"/>
        <end position="287"/>
    </location>
</feature>
<feature type="domain" description="Ig-like SoxY" evidence="3">
    <location>
        <begin position="44"/>
        <end position="154"/>
    </location>
</feature>
<name>A0A545U0W1_9PROT</name>
<keyword evidence="1" id="KW-0732">Signal</keyword>
<keyword evidence="5" id="KW-1185">Reference proteome</keyword>
<sequence>MSGFNPLNAKITRRRVASLALGAGALLAARPVFAAEDTWPDLKEEVFGDQPILDGTDWVQLEAPYRAHDAAVVPIDISALRPQEKDRFIKTITLVIDENPAPVAAVFHLGKSIGLASLSTRVRVNAYSHVRAIAEANDGQLYMVSRFVKASGGCSAPATKDPDEALASMGKMKLRQFSAPASATAAKPAISELREAQIMIRHPNHSGLQMDQLTRYFVPAHYVSDIEVRQGDEVILAVEGAISLSEDPSIRFHYLPNGSSQINVVIEDTEDQIFTKSWDIESAQSES</sequence>
<accession>A0A545U0W1</accession>
<dbReference type="InterPro" id="IPR013783">
    <property type="entry name" value="Ig-like_fold"/>
</dbReference>
<dbReference type="InterPro" id="IPR030831">
    <property type="entry name" value="Fuse-rel_SoxYZ"/>
</dbReference>
<evidence type="ECO:0000313" key="4">
    <source>
        <dbReference type="EMBL" id="TQV83098.1"/>
    </source>
</evidence>
<dbReference type="EMBL" id="VHSH01000001">
    <property type="protein sequence ID" value="TQV83098.1"/>
    <property type="molecule type" value="Genomic_DNA"/>
</dbReference>
<comment type="caution">
    <text evidence="4">The sequence shown here is derived from an EMBL/GenBank/DDBJ whole genome shotgun (WGS) entry which is preliminary data.</text>
</comment>
<feature type="domain" description="Sulphur oxidation protein SoxZ" evidence="2">
    <location>
        <begin position="191"/>
        <end position="278"/>
    </location>
</feature>
<evidence type="ECO:0000313" key="5">
    <source>
        <dbReference type="Proteomes" id="UP000315252"/>
    </source>
</evidence>
<dbReference type="RefSeq" id="WP_142894021.1">
    <property type="nucleotide sequence ID" value="NZ_ML660052.1"/>
</dbReference>
<dbReference type="InterPro" id="IPR038162">
    <property type="entry name" value="SoxY_sf"/>
</dbReference>
<gene>
    <name evidence="4" type="ORF">FKG95_00385</name>
</gene>
<dbReference type="Pfam" id="PF13501">
    <property type="entry name" value="SoxY"/>
    <property type="match status" value="1"/>
</dbReference>
<dbReference type="InterPro" id="IPR014880">
    <property type="entry name" value="SoxZ_dom"/>
</dbReference>
<dbReference type="InterPro" id="IPR014756">
    <property type="entry name" value="Ig_E-set"/>
</dbReference>
<dbReference type="OrthoDB" id="8538315at2"/>
<dbReference type="InterPro" id="IPR032711">
    <property type="entry name" value="SoxY"/>
</dbReference>
<dbReference type="Pfam" id="PF08770">
    <property type="entry name" value="SoxZ"/>
    <property type="match status" value="1"/>
</dbReference>
<evidence type="ECO:0000259" key="2">
    <source>
        <dbReference type="Pfam" id="PF08770"/>
    </source>
</evidence>
<dbReference type="Gene3D" id="2.60.40.10">
    <property type="entry name" value="Immunoglobulins"/>
    <property type="match status" value="1"/>
</dbReference>
<evidence type="ECO:0000259" key="3">
    <source>
        <dbReference type="Pfam" id="PF13501"/>
    </source>
</evidence>
<dbReference type="Proteomes" id="UP000315252">
    <property type="component" value="Unassembled WGS sequence"/>
</dbReference>
<dbReference type="AlphaFoldDB" id="A0A545U0W1"/>
<evidence type="ECO:0000256" key="1">
    <source>
        <dbReference type="SAM" id="SignalP"/>
    </source>
</evidence>
<dbReference type="SUPFAM" id="SSF81296">
    <property type="entry name" value="E set domains"/>
    <property type="match status" value="1"/>
</dbReference>
<reference evidence="4 5" key="1">
    <citation type="submission" date="2019-06" db="EMBL/GenBank/DDBJ databases">
        <title>Whole genome sequence for Rhodospirillaceae sp. R148.</title>
        <authorList>
            <person name="Wang G."/>
        </authorList>
    </citation>
    <scope>NUCLEOTIDE SEQUENCE [LARGE SCALE GENOMIC DNA]</scope>
    <source>
        <strain evidence="4 5">R148</strain>
    </source>
</reference>
<protein>
    <submittedName>
        <fullName evidence="4">Quinoprotein dehydrogenase-associated SoxYZ-like carrier</fullName>
    </submittedName>
</protein>
<dbReference type="Gene3D" id="2.60.40.2470">
    <property type="entry name" value="SoxY domain"/>
    <property type="match status" value="1"/>
</dbReference>